<reference evidence="18 19" key="1">
    <citation type="journal article" date="2017" name="Mycologia">
        <title>Bifiguratus adelaidae, gen. et sp. nov., a new member of Mucoromycotina in endophytic and soil-dwelling habitats.</title>
        <authorList>
            <person name="Torres-Cruz T.J."/>
            <person name="Billingsley Tobias T.L."/>
            <person name="Almatruk M."/>
            <person name="Hesse C."/>
            <person name="Kuske C.R."/>
            <person name="Desiro A."/>
            <person name="Benucci G.M."/>
            <person name="Bonito G."/>
            <person name="Stajich J.E."/>
            <person name="Dunlap C."/>
            <person name="Arnold A.E."/>
            <person name="Porras-Alfaro A."/>
        </authorList>
    </citation>
    <scope>NUCLEOTIDE SEQUENCE [LARGE SCALE GENOMIC DNA]</scope>
    <source>
        <strain evidence="18 19">AZ0501</strain>
    </source>
</reference>
<dbReference type="InterPro" id="IPR000719">
    <property type="entry name" value="Prot_kinase_dom"/>
</dbReference>
<dbReference type="GO" id="GO:0016020">
    <property type="term" value="C:membrane"/>
    <property type="evidence" value="ECO:0007669"/>
    <property type="project" value="UniProtKB-SubCell"/>
</dbReference>
<evidence type="ECO:0000256" key="9">
    <source>
        <dbReference type="ARBA" id="ARBA00022741"/>
    </source>
</evidence>
<dbReference type="Pfam" id="PF19431">
    <property type="entry name" value="MEKK4_N"/>
    <property type="match status" value="1"/>
</dbReference>
<evidence type="ECO:0000256" key="11">
    <source>
        <dbReference type="ARBA" id="ARBA00022840"/>
    </source>
</evidence>
<dbReference type="GO" id="GO:0038066">
    <property type="term" value="P:p38MAPK cascade"/>
    <property type="evidence" value="ECO:0007669"/>
    <property type="project" value="TreeGrafter"/>
</dbReference>
<evidence type="ECO:0000256" key="6">
    <source>
        <dbReference type="ARBA" id="ARBA00022527"/>
    </source>
</evidence>
<dbReference type="Gene3D" id="1.10.510.10">
    <property type="entry name" value="Transferase(Phosphotransferase) domain 1"/>
    <property type="match status" value="1"/>
</dbReference>
<keyword evidence="10" id="KW-0418">Kinase</keyword>
<feature type="transmembrane region" description="Helical" evidence="16">
    <location>
        <begin position="1862"/>
        <end position="1881"/>
    </location>
</feature>
<feature type="compositionally biased region" description="Low complexity" evidence="15">
    <location>
        <begin position="215"/>
        <end position="229"/>
    </location>
</feature>
<sequence length="1932" mass="218279">MATNSIEDVELPKAIVTRIIKQALPEGVLIQKDARLAICKASTVFINYIASTANDVSKEDNHKTVTAEHIFASFKAMDVDQAAFQDLQSIFDAYREAQKQKRNNQRAKAAAKATGKDPNMNEEAEGMKDKEEGAEVDELEEDDDIAAAEDEDTDQPVIPQKRDAPFIIDETENYKPADMTSKAQRKLQWEDQYTPEETDALGDGKTELGDETSTEPDTATADTTAQPEETVAESSSNADSTNDIALEAQEKPLQAIIDDVSRSPDISLNDRLDRADSGVLETDGTPTVSPNPGITPTTHRNSVGTSRRPSIVHSPSPIPNSETLSPSSIPLGYKNGQDPSIPTITSHIRASTSHQRPSLVRAEGQDVSMSTRKNRTSSRSNAKSFRSRARDFLDDFDTKLDDFSDVEHSPFLDMNFPDAYEFPEHAGQNPFQGFSTESESDEERDNVVKPTQVVNEQQESSGSDNQAKCANPSLSKLATRNAPKEQNKKSRSHHRNRQNNHSGQSSWKKKRQNAQWQSLTHSAHRAAITRSFDDLCSEAIEKQLADNNILHERLEWQQMLSSVLTGEVLKSEKKKLTSSTMRDPHDKELLEKTWLAVRAILRARTELQEAKGVEQARTQVSGVLDKVMDFKVVEGQGTALQQVAQLLKEVDRIESLYRTRAAMAEAHPRYGSPEFQAKMGAINAWGTITRSLQMQFKILKDWTGSEDLQIVRASDTPDDVENISFIERLLKESTLSETFERRTLRTLYNLLRKAKETMIENAEIFTELGLPPFRDQLKQLVIFPTSIVEEVLKFRLAYVKNVRDPSGLVIDQMMEDFKGLLKLAISVKVQYEALAEPAHGWNLPKYISESYDQVLLRSLVYYIRLMWYKLKSEPKSTFREAEFLEQQWDFVKTICFDVKFGDLETAKSFSALTDGLLKRVTKLFISYLDSAPDSPEGGLGRWYSRTLQNFRLRARKMMRFARILMTQIENVAEYSFKENTFPNLVDALVHSDHFLVYTEKYQSQGLYIIASAGLLGKDKAIQELVRSCFLRDIDSATSSIVADQYILIMSPEEAFTWTGEVVNVDIEFFKPDIPLNRIRLIARYANTLPMARQTFINKVGNNLIDLVHETRPNIPIINREINKIKKTVLRLANLSINSVNTVREILSEGGHQDIIEECFTFASDFALRISRALEDVMRKEVEMQLVRLAIDWLSFICDDCVPTDRKTFRWTVAALEFAMAITRANNILFLSEDEFTTLQSKVASCIALLIAHFDVLGARSKHEALTAEKEKQMMMAANLERQLDITMSSTGGEQNVNMFVRDEWVKTLAAIDQRRYTWEKAQKLVGQVLTDDRPEDRSLVFLAPSSSNMSFRWQPGPCIGSGTFGAVYKATNLETNEIMAAKAIPFQDSATLSSLHKSIKEEMKVMEMLHHENIVEYYGIEVHRDKVWIFMEYCEYGSLGKLLQKSGRITDELYIQAYTYQMLQGLAYLHDNNVVHRDVKPDNILLDHNGTLKFVDFGAAKILQNGQRTVRNTMGGTNRNSLTGTAMYMAPEVIKGSGKGRKGAMDIWSMGCCITEMATGRRPWAQLDNQFTIMFHVVQSDPPLPDPTQISEVGLDFLKQCFIRDPSKRPSAHELMQHPWMTSYLEYVDNQEAEEVTPSTDMTTPGFTGYDFSPSDGSANVRSYDYWTVVRESTIISQHLSSIIIFIAIFINLYDDRLPAERLIAVGSLFTVTGYVLYEVWQDDSAKKTFRIRELKATPRSTIKSRRQRTLKGAILLFTTLLGLSPILRTLTKDTSSDTIWAVTVILFLANLLLHDYGSGGAESIRFPGSLSTNAAIFASVLLASRLDTNLSVFGLMSFAVEWFALFPIFRRHLKTKSSGINLALSFALFCLAAFFFASISKAIMSIYILGIAFITFVCPFWLIWVQQYKNEIHGPWDIAQPKLQRSRTTDE</sequence>
<feature type="transmembrane region" description="Helical" evidence="16">
    <location>
        <begin position="1831"/>
        <end position="1850"/>
    </location>
</feature>
<dbReference type="EMBL" id="MVBO01000047">
    <property type="protein sequence ID" value="OZJ04262.1"/>
    <property type="molecule type" value="Genomic_DNA"/>
</dbReference>
<feature type="compositionally biased region" description="Acidic residues" evidence="15">
    <location>
        <begin position="134"/>
        <end position="154"/>
    </location>
</feature>
<dbReference type="PANTHER" id="PTHR48016">
    <property type="entry name" value="MAP KINASE KINASE KINASE SSK2-RELATED-RELATED"/>
    <property type="match status" value="1"/>
</dbReference>
<comment type="pathway">
    <text evidence="2">Glycolipid biosynthesis; glycosylphosphatidylinositol-anchor biosynthesis.</text>
</comment>
<dbReference type="GO" id="GO:0005524">
    <property type="term" value="F:ATP binding"/>
    <property type="evidence" value="ECO:0007669"/>
    <property type="project" value="UniProtKB-UniRule"/>
</dbReference>
<keyword evidence="12 16" id="KW-1133">Transmembrane helix</keyword>
<feature type="compositionally biased region" description="Polar residues" evidence="15">
    <location>
        <begin position="337"/>
        <end position="356"/>
    </location>
</feature>
<dbReference type="SUPFAM" id="SSF47113">
    <property type="entry name" value="Histone-fold"/>
    <property type="match status" value="1"/>
</dbReference>
<dbReference type="SUPFAM" id="SSF56112">
    <property type="entry name" value="Protein kinase-like (PK-like)"/>
    <property type="match status" value="1"/>
</dbReference>
<dbReference type="PANTHER" id="PTHR48016:SF32">
    <property type="entry name" value="MITOGEN-ACTIVATED PROTEIN KINASE KINASE KINASE 4"/>
    <property type="match status" value="1"/>
</dbReference>
<keyword evidence="8 16" id="KW-0812">Transmembrane</keyword>
<dbReference type="OrthoDB" id="1043025at2759"/>
<dbReference type="InterPro" id="IPR009072">
    <property type="entry name" value="Histone-fold"/>
</dbReference>
<evidence type="ECO:0000313" key="18">
    <source>
        <dbReference type="EMBL" id="OZJ04262.1"/>
    </source>
</evidence>
<keyword evidence="19" id="KW-1185">Reference proteome</keyword>
<keyword evidence="13 16" id="KW-0472">Membrane</keyword>
<evidence type="ECO:0000256" key="3">
    <source>
        <dbReference type="ARBA" id="ARBA00006529"/>
    </source>
</evidence>
<feature type="compositionally biased region" description="Polar residues" evidence="15">
    <location>
        <begin position="232"/>
        <end position="243"/>
    </location>
</feature>
<dbReference type="UniPathway" id="UPA00196"/>
<evidence type="ECO:0000256" key="5">
    <source>
        <dbReference type="ARBA" id="ARBA00022502"/>
    </source>
</evidence>
<comment type="similarity">
    <text evidence="3">Belongs to the protein kinase superfamily. STE Ser/Thr protein kinase family. MAP kinase kinase kinase subfamily.</text>
</comment>
<feature type="transmembrane region" description="Helical" evidence="16">
    <location>
        <begin position="1780"/>
        <end position="1798"/>
    </location>
</feature>
<feature type="transmembrane region" description="Helical" evidence="16">
    <location>
        <begin position="1750"/>
        <end position="1768"/>
    </location>
</feature>
<comment type="caution">
    <text evidence="18">The sequence shown here is derived from an EMBL/GenBank/DDBJ whole genome shotgun (WGS) entry which is preliminary data.</text>
</comment>
<feature type="domain" description="Protein kinase" evidence="17">
    <location>
        <begin position="1353"/>
        <end position="1621"/>
    </location>
</feature>
<dbReference type="PROSITE" id="PS00107">
    <property type="entry name" value="PROTEIN_KINASE_ATP"/>
    <property type="match status" value="1"/>
</dbReference>
<gene>
    <name evidence="18" type="ORF">BZG36_02476</name>
</gene>
<dbReference type="Proteomes" id="UP000242875">
    <property type="component" value="Unassembled WGS sequence"/>
</dbReference>
<dbReference type="InterPro" id="IPR008271">
    <property type="entry name" value="Ser/Thr_kinase_AS"/>
</dbReference>
<feature type="binding site" evidence="14">
    <location>
        <position position="1382"/>
    </location>
    <ligand>
        <name>ATP</name>
        <dbReference type="ChEBI" id="CHEBI:30616"/>
    </ligand>
</feature>
<dbReference type="CDD" id="cd22928">
    <property type="entry name" value="HFD_POLE3_DPB4"/>
    <property type="match status" value="1"/>
</dbReference>
<name>A0A261Y0Y2_9FUNG</name>
<feature type="compositionally biased region" description="Polar residues" evidence="15">
    <location>
        <begin position="319"/>
        <end position="328"/>
    </location>
</feature>
<feature type="transmembrane region" description="Helical" evidence="16">
    <location>
        <begin position="1805"/>
        <end position="1825"/>
    </location>
</feature>
<comment type="similarity">
    <text evidence="4">Belongs to the PIGC family.</text>
</comment>
<dbReference type="InterPro" id="IPR045801">
    <property type="entry name" value="MEKK4_N"/>
</dbReference>
<dbReference type="GO" id="GO:0006506">
    <property type="term" value="P:GPI anchor biosynthetic process"/>
    <property type="evidence" value="ECO:0007669"/>
    <property type="project" value="UniProtKB-UniPathway"/>
</dbReference>
<evidence type="ECO:0000256" key="8">
    <source>
        <dbReference type="ARBA" id="ARBA00022692"/>
    </source>
</evidence>
<dbReference type="Pfam" id="PF00069">
    <property type="entry name" value="Pkinase"/>
    <property type="match status" value="1"/>
</dbReference>
<evidence type="ECO:0000256" key="10">
    <source>
        <dbReference type="ARBA" id="ARBA00022777"/>
    </source>
</evidence>
<evidence type="ECO:0000259" key="17">
    <source>
        <dbReference type="PROSITE" id="PS50011"/>
    </source>
</evidence>
<feature type="transmembrane region" description="Helical" evidence="16">
    <location>
        <begin position="1887"/>
        <end position="1906"/>
    </location>
</feature>
<evidence type="ECO:0000256" key="16">
    <source>
        <dbReference type="SAM" id="Phobius"/>
    </source>
</evidence>
<dbReference type="InterPro" id="IPR003958">
    <property type="entry name" value="CBFA_NFYB_domain"/>
</dbReference>
<feature type="compositionally biased region" description="Polar residues" evidence="15">
    <location>
        <begin position="284"/>
        <end position="308"/>
    </location>
</feature>
<dbReference type="PROSITE" id="PS00108">
    <property type="entry name" value="PROTEIN_KINASE_ST"/>
    <property type="match status" value="1"/>
</dbReference>
<feature type="compositionally biased region" description="Basic residues" evidence="15">
    <location>
        <begin position="489"/>
        <end position="498"/>
    </location>
</feature>
<keyword evidence="5" id="KW-0337">GPI-anchor biosynthesis</keyword>
<feature type="transmembrane region" description="Helical" evidence="16">
    <location>
        <begin position="1675"/>
        <end position="1694"/>
    </location>
</feature>
<keyword evidence="6" id="KW-0723">Serine/threonine-protein kinase</keyword>
<evidence type="ECO:0000256" key="7">
    <source>
        <dbReference type="ARBA" id="ARBA00022679"/>
    </source>
</evidence>
<dbReference type="Pfam" id="PF00808">
    <property type="entry name" value="CBFD_NFYB_HMF"/>
    <property type="match status" value="1"/>
</dbReference>
<feature type="region of interest" description="Disordered" evidence="15">
    <location>
        <begin position="98"/>
        <end position="389"/>
    </location>
</feature>
<evidence type="ECO:0000256" key="4">
    <source>
        <dbReference type="ARBA" id="ARBA00008321"/>
    </source>
</evidence>
<evidence type="ECO:0000256" key="12">
    <source>
        <dbReference type="ARBA" id="ARBA00022989"/>
    </source>
</evidence>
<accession>A0A261Y0Y2</accession>
<dbReference type="GO" id="GO:0004674">
    <property type="term" value="F:protein serine/threonine kinase activity"/>
    <property type="evidence" value="ECO:0007669"/>
    <property type="project" value="UniProtKB-KW"/>
</dbReference>
<dbReference type="SMART" id="SM00220">
    <property type="entry name" value="S_TKc"/>
    <property type="match status" value="1"/>
</dbReference>
<evidence type="ECO:0000256" key="2">
    <source>
        <dbReference type="ARBA" id="ARBA00004687"/>
    </source>
</evidence>
<dbReference type="PROSITE" id="PS50011">
    <property type="entry name" value="PROTEIN_KINASE_DOM"/>
    <property type="match status" value="1"/>
</dbReference>
<keyword evidence="11 14" id="KW-0067">ATP-binding</keyword>
<dbReference type="Gene3D" id="1.10.20.10">
    <property type="entry name" value="Histone, subunit A"/>
    <property type="match status" value="1"/>
</dbReference>
<evidence type="ECO:0000256" key="15">
    <source>
        <dbReference type="SAM" id="MobiDB-lite"/>
    </source>
</evidence>
<proteinExistence type="inferred from homology"/>
<dbReference type="InterPro" id="IPR017441">
    <property type="entry name" value="Protein_kinase_ATP_BS"/>
</dbReference>
<evidence type="ECO:0000313" key="19">
    <source>
        <dbReference type="Proteomes" id="UP000242875"/>
    </source>
</evidence>
<organism evidence="18 19">
    <name type="scientific">Bifiguratus adelaidae</name>
    <dbReference type="NCBI Taxonomy" id="1938954"/>
    <lineage>
        <taxon>Eukaryota</taxon>
        <taxon>Fungi</taxon>
        <taxon>Fungi incertae sedis</taxon>
        <taxon>Mucoromycota</taxon>
        <taxon>Mucoromycotina</taxon>
        <taxon>Endogonomycetes</taxon>
        <taxon>Endogonales</taxon>
        <taxon>Endogonales incertae sedis</taxon>
        <taxon>Bifiguratus</taxon>
    </lineage>
</organism>
<keyword evidence="9 14" id="KW-0547">Nucleotide-binding</keyword>
<dbReference type="InterPro" id="IPR050538">
    <property type="entry name" value="MAP_kinase_kinase_kinase"/>
</dbReference>
<keyword evidence="7" id="KW-0808">Transferase</keyword>
<dbReference type="Pfam" id="PF06432">
    <property type="entry name" value="GPI2"/>
    <property type="match status" value="1"/>
</dbReference>
<dbReference type="GO" id="GO:0046982">
    <property type="term" value="F:protein heterodimerization activity"/>
    <property type="evidence" value="ECO:0007669"/>
    <property type="project" value="InterPro"/>
</dbReference>
<dbReference type="InterPro" id="IPR009450">
    <property type="entry name" value="Plno_GlcNAc_GPI2"/>
</dbReference>
<evidence type="ECO:0000256" key="1">
    <source>
        <dbReference type="ARBA" id="ARBA00004141"/>
    </source>
</evidence>
<comment type="subcellular location">
    <subcellularLocation>
        <location evidence="1">Membrane</location>
        <topology evidence="1">Multi-pass membrane protein</topology>
    </subcellularLocation>
</comment>
<evidence type="ECO:0000256" key="13">
    <source>
        <dbReference type="ARBA" id="ARBA00023136"/>
    </source>
</evidence>
<protein>
    <recommendedName>
        <fullName evidence="17">Protein kinase domain-containing protein</fullName>
    </recommendedName>
</protein>
<feature type="compositionally biased region" description="Polar residues" evidence="15">
    <location>
        <begin position="452"/>
        <end position="478"/>
    </location>
</feature>
<feature type="region of interest" description="Disordered" evidence="15">
    <location>
        <begin position="419"/>
        <end position="523"/>
    </location>
</feature>
<evidence type="ECO:0000256" key="14">
    <source>
        <dbReference type="PROSITE-ProRule" id="PRU10141"/>
    </source>
</evidence>
<dbReference type="InterPro" id="IPR011009">
    <property type="entry name" value="Kinase-like_dom_sf"/>
</dbReference>